<protein>
    <submittedName>
        <fullName evidence="1">Uncharacterized protein</fullName>
    </submittedName>
</protein>
<gene>
    <name evidence="1" type="ORF">AVDCRST_MAG43-1704</name>
</gene>
<feature type="non-terminal residue" evidence="1">
    <location>
        <position position="1"/>
    </location>
</feature>
<proteinExistence type="predicted"/>
<dbReference type="AlphaFoldDB" id="A0A6J4UUR3"/>
<feature type="non-terminal residue" evidence="1">
    <location>
        <position position="40"/>
    </location>
</feature>
<evidence type="ECO:0000313" key="1">
    <source>
        <dbReference type="EMBL" id="CAA9558581.1"/>
    </source>
</evidence>
<sequence length="40" mass="4692">WPVWRRPMCSALWFRWGRPLAGTRPATTTYPLPQCWSGTT</sequence>
<dbReference type="EMBL" id="CADCWI010000090">
    <property type="protein sequence ID" value="CAA9558581.1"/>
    <property type="molecule type" value="Genomic_DNA"/>
</dbReference>
<accession>A0A6J4UUR3</accession>
<organism evidence="1">
    <name type="scientific">uncultured Thermomicrobiales bacterium</name>
    <dbReference type="NCBI Taxonomy" id="1645740"/>
    <lineage>
        <taxon>Bacteria</taxon>
        <taxon>Pseudomonadati</taxon>
        <taxon>Thermomicrobiota</taxon>
        <taxon>Thermomicrobia</taxon>
        <taxon>Thermomicrobiales</taxon>
        <taxon>environmental samples</taxon>
    </lineage>
</organism>
<name>A0A6J4UUR3_9BACT</name>
<reference evidence="1" key="1">
    <citation type="submission" date="2020-02" db="EMBL/GenBank/DDBJ databases">
        <authorList>
            <person name="Meier V. D."/>
        </authorList>
    </citation>
    <scope>NUCLEOTIDE SEQUENCE</scope>
    <source>
        <strain evidence="1">AVDCRST_MAG43</strain>
    </source>
</reference>